<keyword evidence="2" id="KW-1185">Reference proteome</keyword>
<dbReference type="AlphaFoldDB" id="A0AAP2GML9"/>
<name>A0AAP2GML9_9BACT</name>
<organism evidence="1 2">
    <name type="scientific">Chryseosolibacter histidini</name>
    <dbReference type="NCBI Taxonomy" id="2782349"/>
    <lineage>
        <taxon>Bacteria</taxon>
        <taxon>Pseudomonadati</taxon>
        <taxon>Bacteroidota</taxon>
        <taxon>Cytophagia</taxon>
        <taxon>Cytophagales</taxon>
        <taxon>Chryseotaleaceae</taxon>
        <taxon>Chryseosolibacter</taxon>
    </lineage>
</organism>
<comment type="caution">
    <text evidence="1">The sequence shown here is derived from an EMBL/GenBank/DDBJ whole genome shotgun (WGS) entry which is preliminary data.</text>
</comment>
<dbReference type="EMBL" id="JAHESF010000002">
    <property type="protein sequence ID" value="MBT1695662.1"/>
    <property type="molecule type" value="Genomic_DNA"/>
</dbReference>
<protein>
    <submittedName>
        <fullName evidence="1">Uncharacterized protein</fullName>
    </submittedName>
</protein>
<evidence type="ECO:0000313" key="2">
    <source>
        <dbReference type="Proteomes" id="UP001319200"/>
    </source>
</evidence>
<proteinExistence type="predicted"/>
<sequence>MIEFNTTTNIPRKIIIPVSSQKEVLRFQQGLLGILSTIELKSIGPVLREDIKAVYNLLDHMQNADKPEQLLKAGRTRMLKQ</sequence>
<dbReference type="RefSeq" id="WP_254160222.1">
    <property type="nucleotide sequence ID" value="NZ_JAHESF010000002.1"/>
</dbReference>
<evidence type="ECO:0000313" key="1">
    <source>
        <dbReference type="EMBL" id="MBT1695662.1"/>
    </source>
</evidence>
<accession>A0AAP2GML9</accession>
<gene>
    <name evidence="1" type="ORF">KK083_02160</name>
</gene>
<dbReference type="Proteomes" id="UP001319200">
    <property type="component" value="Unassembled WGS sequence"/>
</dbReference>
<reference evidence="1 2" key="1">
    <citation type="submission" date="2021-05" db="EMBL/GenBank/DDBJ databases">
        <title>A Polyphasic approach of four new species of the genus Ohtaekwangia: Ohtaekwangia histidinii sp. nov., Ohtaekwangia cretensis sp. nov., Ohtaekwangia indiensis sp. nov., Ohtaekwangia reichenbachii sp. nov. from diverse environment.</title>
        <authorList>
            <person name="Octaviana S."/>
        </authorList>
    </citation>
    <scope>NUCLEOTIDE SEQUENCE [LARGE SCALE GENOMIC DNA]</scope>
    <source>
        <strain evidence="1 2">PWU4</strain>
    </source>
</reference>